<dbReference type="RefSeq" id="XP_049139452.1">
    <property type="nucleotide sequence ID" value="XM_049282309.1"/>
</dbReference>
<name>A0A9Q8WC13_9PEZI</name>
<evidence type="ECO:0000313" key="2">
    <source>
        <dbReference type="Proteomes" id="UP000830671"/>
    </source>
</evidence>
<sequence>MPTRSIDPIIHYLACIYHPLGTPRCLSPTTTTTFKLEFTTSETNNILTVVRRSLTKERKATVTLISFARSSQGKGVDLHTRKQRFELALSHFFTTTTKNLMAVKDGTHNHYTEDP</sequence>
<proteinExistence type="predicted"/>
<keyword evidence="2" id="KW-1185">Reference proteome</keyword>
<accession>A0A9Q8WC13</accession>
<dbReference type="EMBL" id="CP019474">
    <property type="protein sequence ID" value="UQC77814.1"/>
    <property type="molecule type" value="Genomic_DNA"/>
</dbReference>
<organism evidence="1 2">
    <name type="scientific">Colletotrichum lupini</name>
    <dbReference type="NCBI Taxonomy" id="145971"/>
    <lineage>
        <taxon>Eukaryota</taxon>
        <taxon>Fungi</taxon>
        <taxon>Dikarya</taxon>
        <taxon>Ascomycota</taxon>
        <taxon>Pezizomycotina</taxon>
        <taxon>Sordariomycetes</taxon>
        <taxon>Hypocreomycetidae</taxon>
        <taxon>Glomerellales</taxon>
        <taxon>Glomerellaceae</taxon>
        <taxon>Colletotrichum</taxon>
        <taxon>Colletotrichum acutatum species complex</taxon>
    </lineage>
</organism>
<gene>
    <name evidence="1" type="ORF">CLUP02_03285</name>
</gene>
<dbReference type="AlphaFoldDB" id="A0A9Q8WC13"/>
<protein>
    <submittedName>
        <fullName evidence="1">Uncharacterized protein</fullName>
    </submittedName>
</protein>
<reference evidence="1" key="1">
    <citation type="journal article" date="2021" name="Mol. Plant Microbe Interact.">
        <title>Complete Genome Sequence of the Plant-Pathogenic Fungus Colletotrichum lupini.</title>
        <authorList>
            <person name="Baroncelli R."/>
            <person name="Pensec F."/>
            <person name="Da Lio D."/>
            <person name="Boufleur T."/>
            <person name="Vicente I."/>
            <person name="Sarrocco S."/>
            <person name="Picot A."/>
            <person name="Baraldi E."/>
            <person name="Sukno S."/>
            <person name="Thon M."/>
            <person name="Le Floch G."/>
        </authorList>
    </citation>
    <scope>NUCLEOTIDE SEQUENCE</scope>
    <source>
        <strain evidence="1">IMI 504893</strain>
    </source>
</reference>
<dbReference type="Proteomes" id="UP000830671">
    <property type="component" value="Chromosome 2"/>
</dbReference>
<evidence type="ECO:0000313" key="1">
    <source>
        <dbReference type="EMBL" id="UQC77814.1"/>
    </source>
</evidence>
<dbReference type="KEGG" id="clup:CLUP02_03285"/>
<dbReference type="GeneID" id="73337319"/>